<dbReference type="Gene3D" id="3.10.450.50">
    <property type="match status" value="1"/>
</dbReference>
<dbReference type="SUPFAM" id="SSF54427">
    <property type="entry name" value="NTF2-like"/>
    <property type="match status" value="1"/>
</dbReference>
<reference evidence="2 3" key="1">
    <citation type="submission" date="2023-10" db="EMBL/GenBank/DDBJ databases">
        <title>Development of a sustainable strategy for remediation of hydrocarbon-contaminated territories based on the waste exchange concept.</title>
        <authorList>
            <person name="Krivoruchko A."/>
        </authorList>
    </citation>
    <scope>NUCLEOTIDE SEQUENCE [LARGE SCALE GENOMIC DNA]</scope>
    <source>
        <strain evidence="2 3">IEGM 1323</strain>
    </source>
</reference>
<keyword evidence="3" id="KW-1185">Reference proteome</keyword>
<organism evidence="2 3">
    <name type="scientific">Rhodococcoides yunnanense</name>
    <dbReference type="NCBI Taxonomy" id="278209"/>
    <lineage>
        <taxon>Bacteria</taxon>
        <taxon>Bacillati</taxon>
        <taxon>Actinomycetota</taxon>
        <taxon>Actinomycetes</taxon>
        <taxon>Mycobacteriales</taxon>
        <taxon>Nocardiaceae</taxon>
        <taxon>Rhodococcoides</taxon>
    </lineage>
</organism>
<feature type="chain" id="PRO_5046236348" evidence="1">
    <location>
        <begin position="20"/>
        <end position="190"/>
    </location>
</feature>
<evidence type="ECO:0000313" key="2">
    <source>
        <dbReference type="EMBL" id="MDV6264574.1"/>
    </source>
</evidence>
<dbReference type="InterPro" id="IPR032710">
    <property type="entry name" value="NTF2-like_dom_sf"/>
</dbReference>
<dbReference type="PANTHER" id="PTHR38436:SF1">
    <property type="entry name" value="ESTER CYCLASE"/>
    <property type="match status" value="1"/>
</dbReference>
<evidence type="ECO:0000256" key="1">
    <source>
        <dbReference type="SAM" id="SignalP"/>
    </source>
</evidence>
<dbReference type="Proteomes" id="UP001185755">
    <property type="component" value="Unassembled WGS sequence"/>
</dbReference>
<protein>
    <submittedName>
        <fullName evidence="2">Ester cyclase</fullName>
    </submittedName>
</protein>
<feature type="signal peptide" evidence="1">
    <location>
        <begin position="1"/>
        <end position="19"/>
    </location>
</feature>
<name>A0ABU4BK37_9NOCA</name>
<proteinExistence type="predicted"/>
<dbReference type="EMBL" id="JAWLJX010000016">
    <property type="protein sequence ID" value="MDV6264574.1"/>
    <property type="molecule type" value="Genomic_DNA"/>
</dbReference>
<dbReference type="PANTHER" id="PTHR38436">
    <property type="entry name" value="POLYKETIDE CYCLASE SNOAL-LIKE DOMAIN"/>
    <property type="match status" value="1"/>
</dbReference>
<accession>A0ABU4BK37</accession>
<dbReference type="Pfam" id="PF07366">
    <property type="entry name" value="SnoaL"/>
    <property type="match status" value="1"/>
</dbReference>
<dbReference type="InterPro" id="IPR009959">
    <property type="entry name" value="Cyclase_SnoaL-like"/>
</dbReference>
<dbReference type="RefSeq" id="WP_317566598.1">
    <property type="nucleotide sequence ID" value="NZ_JAWLJX010000016.1"/>
</dbReference>
<sequence length="190" mass="20209">MKLLTAMAALVVVTLPLVACSTAAMTTDQPLVDSAADLVAPGTVNIGDAPVTDRTREVVRIAQTLYTFWNTGDTAYLDRAVDPGFVDNTLPPGRPQGPAGPVEASDTFRAAVPDLTCELADLYVTGDTFTARLIFRGHFTGTYDGRTGAGQPIDFGAIDIQHVGDARIDADWHLEDNLTFLQQAELDSVG</sequence>
<gene>
    <name evidence="2" type="ORF">R3P96_24825</name>
</gene>
<keyword evidence="1" id="KW-0732">Signal</keyword>
<comment type="caution">
    <text evidence="2">The sequence shown here is derived from an EMBL/GenBank/DDBJ whole genome shotgun (WGS) entry which is preliminary data.</text>
</comment>
<evidence type="ECO:0000313" key="3">
    <source>
        <dbReference type="Proteomes" id="UP001185755"/>
    </source>
</evidence>